<evidence type="ECO:0000256" key="11">
    <source>
        <dbReference type="ARBA" id="ARBA00025614"/>
    </source>
</evidence>
<evidence type="ECO:0000256" key="1">
    <source>
        <dbReference type="ARBA" id="ARBA00005513"/>
    </source>
</evidence>
<keyword evidence="2 13" id="KW-0813">Transport</keyword>
<evidence type="ECO:0000313" key="16">
    <source>
        <dbReference type="EMBL" id="BBB32521.1"/>
    </source>
</evidence>
<keyword evidence="9 13" id="KW-0066">ATP synthesis</keyword>
<dbReference type="GO" id="GO:0005886">
    <property type="term" value="C:plasma membrane"/>
    <property type="evidence" value="ECO:0007669"/>
    <property type="project" value="UniProtKB-SubCell"/>
</dbReference>
<dbReference type="RefSeq" id="WP_201328871.1">
    <property type="nucleotide sequence ID" value="NZ_AP017470.1"/>
</dbReference>
<keyword evidence="13" id="KW-1003">Cell membrane</keyword>
<keyword evidence="4 13" id="KW-0812">Transmembrane</keyword>
<dbReference type="Pfam" id="PF00430">
    <property type="entry name" value="ATP-synt_B"/>
    <property type="match status" value="1"/>
</dbReference>
<accession>A0A7R6SYG0</accession>
<keyword evidence="3 13" id="KW-0138">CF(0)</keyword>
<dbReference type="GO" id="GO:0012505">
    <property type="term" value="C:endomembrane system"/>
    <property type="evidence" value="ECO:0007669"/>
    <property type="project" value="UniProtKB-SubCell"/>
</dbReference>
<sequence>MKRGLKVLPVLFFSTLIFASEGGHSPILLIGHIFDFIVFAYVLYVLLKKPIVEAMKTQRNALIKKLEEAEVKEKESEAKLKEIEERMANLKNEVEAILKKTDEIANKEKEKILAKAKEEAEKIKKLAEIEIQNKINSAKSELKKYMLELASKNAEEIIKTSITEKDIDATIENYFKELEG</sequence>
<dbReference type="GO" id="GO:0046933">
    <property type="term" value="F:proton-transporting ATP synthase activity, rotational mechanism"/>
    <property type="evidence" value="ECO:0007669"/>
    <property type="project" value="UniProtKB-UniRule"/>
</dbReference>
<dbReference type="EMBL" id="AP017470">
    <property type="protein sequence ID" value="BBB32521.1"/>
    <property type="molecule type" value="Genomic_DNA"/>
</dbReference>
<dbReference type="GO" id="GO:0046961">
    <property type="term" value="F:proton-transporting ATPase activity, rotational mechanism"/>
    <property type="evidence" value="ECO:0007669"/>
    <property type="project" value="TreeGrafter"/>
</dbReference>
<evidence type="ECO:0000256" key="9">
    <source>
        <dbReference type="ARBA" id="ARBA00023310"/>
    </source>
</evidence>
<proteinExistence type="inferred from homology"/>
<feature type="transmembrane region" description="Helical" evidence="13">
    <location>
        <begin position="29"/>
        <end position="47"/>
    </location>
</feature>
<dbReference type="InterPro" id="IPR050059">
    <property type="entry name" value="ATP_synthase_B_chain"/>
</dbReference>
<keyword evidence="6 13" id="KW-1133">Transmembrane helix</keyword>
<comment type="subunit">
    <text evidence="13">F-type ATPases have 2 components, F(1) - the catalytic core - and F(0) - the membrane proton channel. F(1) has five subunits: alpha(3), beta(3), gamma(1), delta(1), epsilon(1). F(0) has three main subunits: a(1), b(2) and c(10-14). The alpha and beta chains form an alternating ring which encloses part of the gamma chain. F(1) is attached to F(0) by a central stalk formed by the gamma and epsilon chains, while a peripheral stalk is formed by the delta and b chains.</text>
</comment>
<dbReference type="CDD" id="cd06503">
    <property type="entry name" value="ATP-synt_Fo_b"/>
    <property type="match status" value="1"/>
</dbReference>
<name>A0A7R6SYG0_9BACT</name>
<dbReference type="HAMAP" id="MF_01398">
    <property type="entry name" value="ATP_synth_b_bprime"/>
    <property type="match status" value="1"/>
</dbReference>
<comment type="similarity">
    <text evidence="1 13 14">Belongs to the ATPase B chain family.</text>
</comment>
<evidence type="ECO:0000256" key="12">
    <source>
        <dbReference type="ARBA" id="ARBA00037847"/>
    </source>
</evidence>
<protein>
    <recommendedName>
        <fullName evidence="13">ATP synthase subunit b</fullName>
    </recommendedName>
    <alternativeName>
        <fullName evidence="13">ATP synthase F(0) sector subunit b</fullName>
    </alternativeName>
    <alternativeName>
        <fullName evidence="13">ATPase subunit I</fullName>
    </alternativeName>
    <alternativeName>
        <fullName evidence="13">F-type ATPase subunit b</fullName>
        <shortName evidence="13">F-ATPase subunit b</shortName>
    </alternativeName>
</protein>
<evidence type="ECO:0000256" key="3">
    <source>
        <dbReference type="ARBA" id="ARBA00022547"/>
    </source>
</evidence>
<comment type="subcellular location">
    <subcellularLocation>
        <location evidence="13">Cell membrane</location>
        <topology evidence="13">Single-pass membrane protein</topology>
    </subcellularLocation>
    <subcellularLocation>
        <location evidence="12">Endomembrane system</location>
        <topology evidence="12">Single-pass membrane protein</topology>
    </subcellularLocation>
</comment>
<dbReference type="PANTHER" id="PTHR33445:SF2">
    <property type="entry name" value="ATP SYNTHASE SUBUNIT B', CHLOROPLASTIC"/>
    <property type="match status" value="1"/>
</dbReference>
<comment type="function">
    <text evidence="11">Component of the F(0) channel, it forms part of the peripheral stalk, linking F(1) to F(0). The b'-subunit is a diverged and duplicated form of b found in plants and photosynthetic bacteria.</text>
</comment>
<keyword evidence="17" id="KW-1185">Reference proteome</keyword>
<dbReference type="AlphaFoldDB" id="A0A7R6SYG0"/>
<evidence type="ECO:0000256" key="6">
    <source>
        <dbReference type="ARBA" id="ARBA00022989"/>
    </source>
</evidence>
<dbReference type="Proteomes" id="UP000595564">
    <property type="component" value="Chromosome"/>
</dbReference>
<evidence type="ECO:0000256" key="4">
    <source>
        <dbReference type="ARBA" id="ARBA00022692"/>
    </source>
</evidence>
<dbReference type="PANTHER" id="PTHR33445">
    <property type="entry name" value="ATP SYNTHASE SUBUNIT B', CHLOROPLASTIC"/>
    <property type="match status" value="1"/>
</dbReference>
<evidence type="ECO:0000256" key="5">
    <source>
        <dbReference type="ARBA" id="ARBA00022781"/>
    </source>
</evidence>
<evidence type="ECO:0000256" key="2">
    <source>
        <dbReference type="ARBA" id="ARBA00022448"/>
    </source>
</evidence>
<keyword evidence="15" id="KW-0175">Coiled coil</keyword>
<evidence type="ECO:0000256" key="13">
    <source>
        <dbReference type="HAMAP-Rule" id="MF_01398"/>
    </source>
</evidence>
<comment type="function">
    <text evidence="10 13">F(1)F(0) ATP synthase produces ATP from ADP in the presence of a proton or sodium gradient. F-type ATPases consist of two structural domains, F(1) containing the extramembraneous catalytic core and F(0) containing the membrane proton channel, linked together by a central stalk and a peripheral stalk. During catalysis, ATP synthesis in the catalytic domain of F(1) is coupled via a rotary mechanism of the central stalk subunits to proton translocation.</text>
</comment>
<evidence type="ECO:0000256" key="7">
    <source>
        <dbReference type="ARBA" id="ARBA00023065"/>
    </source>
</evidence>
<feature type="coiled-coil region" evidence="15">
    <location>
        <begin position="52"/>
        <end position="155"/>
    </location>
</feature>
<gene>
    <name evidence="13" type="primary">atpF</name>
    <name evidence="16" type="ORF">TTHT_0969</name>
</gene>
<keyword evidence="5 13" id="KW-0375">Hydrogen ion transport</keyword>
<keyword evidence="8 13" id="KW-0472">Membrane</keyword>
<evidence type="ECO:0000256" key="10">
    <source>
        <dbReference type="ARBA" id="ARBA00025198"/>
    </source>
</evidence>
<keyword evidence="7 13" id="KW-0406">Ion transport</keyword>
<reference evidence="16 17" key="1">
    <citation type="journal article" date="2012" name="Extremophiles">
        <title>Thermotomaculum hydrothermale gen. nov., sp. nov., a novel heterotrophic thermophile within the phylum Acidobacteria from a deep-sea hydrothermal vent chimney in the Southern Okinawa Trough.</title>
        <authorList>
            <person name="Izumi H."/>
            <person name="Nunoura T."/>
            <person name="Miyazaki M."/>
            <person name="Mino S."/>
            <person name="Toki T."/>
            <person name="Takai K."/>
            <person name="Sako Y."/>
            <person name="Sawabe T."/>
            <person name="Nakagawa S."/>
        </authorList>
    </citation>
    <scope>NUCLEOTIDE SEQUENCE [LARGE SCALE GENOMIC DNA]</scope>
    <source>
        <strain evidence="16 17">AC55</strain>
    </source>
</reference>
<dbReference type="GO" id="GO:0045259">
    <property type="term" value="C:proton-transporting ATP synthase complex"/>
    <property type="evidence" value="ECO:0007669"/>
    <property type="project" value="UniProtKB-KW"/>
</dbReference>
<evidence type="ECO:0000256" key="15">
    <source>
        <dbReference type="SAM" id="Coils"/>
    </source>
</evidence>
<evidence type="ECO:0000313" key="17">
    <source>
        <dbReference type="Proteomes" id="UP000595564"/>
    </source>
</evidence>
<evidence type="ECO:0000256" key="14">
    <source>
        <dbReference type="RuleBase" id="RU003848"/>
    </source>
</evidence>
<organism evidence="16 17">
    <name type="scientific">Thermotomaculum hydrothermale</name>
    <dbReference type="NCBI Taxonomy" id="981385"/>
    <lineage>
        <taxon>Bacteria</taxon>
        <taxon>Pseudomonadati</taxon>
        <taxon>Acidobacteriota</taxon>
        <taxon>Holophagae</taxon>
        <taxon>Thermotomaculales</taxon>
        <taxon>Thermotomaculaceae</taxon>
        <taxon>Thermotomaculum</taxon>
    </lineage>
</organism>
<evidence type="ECO:0000256" key="8">
    <source>
        <dbReference type="ARBA" id="ARBA00023136"/>
    </source>
</evidence>
<dbReference type="InterPro" id="IPR002146">
    <property type="entry name" value="ATP_synth_b/b'su_bac/chlpt"/>
</dbReference>
<dbReference type="KEGG" id="thyd:TTHT_0969"/>